<organism evidence="1 2">
    <name type="scientific">Moniliophthora roreri</name>
    <name type="common">Frosty pod rot fungus</name>
    <name type="synonym">Monilia roreri</name>
    <dbReference type="NCBI Taxonomy" id="221103"/>
    <lineage>
        <taxon>Eukaryota</taxon>
        <taxon>Fungi</taxon>
        <taxon>Dikarya</taxon>
        <taxon>Basidiomycota</taxon>
        <taxon>Agaricomycotina</taxon>
        <taxon>Agaricomycetes</taxon>
        <taxon>Agaricomycetidae</taxon>
        <taxon>Agaricales</taxon>
        <taxon>Marasmiineae</taxon>
        <taxon>Marasmiaceae</taxon>
        <taxon>Moniliophthora</taxon>
    </lineage>
</organism>
<dbReference type="EMBL" id="LATX01000114">
    <property type="protein sequence ID" value="KTB47156.1"/>
    <property type="molecule type" value="Genomic_DNA"/>
</dbReference>
<dbReference type="AlphaFoldDB" id="A0A0W0GF14"/>
<gene>
    <name evidence="1" type="ORF">WG66_266</name>
</gene>
<comment type="caution">
    <text evidence="1">The sequence shown here is derived from an EMBL/GenBank/DDBJ whole genome shotgun (WGS) entry which is preliminary data.</text>
</comment>
<evidence type="ECO:0000313" key="2">
    <source>
        <dbReference type="Proteomes" id="UP000054988"/>
    </source>
</evidence>
<sequence>MNRAAASSFQFHTSSTRCLHHIDQPQAPREIISVSTEEPREQRRISGIEPDNWKVPSAVLKVMMTDRQITRLLTFGIFFIDISGVKLSPRLLGHAANHIILSVGPGYYVHRVVFRPTYL</sequence>
<accession>A0A0W0GF14</accession>
<evidence type="ECO:0000313" key="1">
    <source>
        <dbReference type="EMBL" id="KTB47156.1"/>
    </source>
</evidence>
<reference evidence="1 2" key="1">
    <citation type="submission" date="2015-12" db="EMBL/GenBank/DDBJ databases">
        <title>Draft genome sequence of Moniliophthora roreri, the causal agent of frosty pod rot of cacao.</title>
        <authorList>
            <person name="Aime M.C."/>
            <person name="Diaz-Valderrama J.R."/>
            <person name="Kijpornyongpan T."/>
            <person name="Phillips-Mora W."/>
        </authorList>
    </citation>
    <scope>NUCLEOTIDE SEQUENCE [LARGE SCALE GENOMIC DNA]</scope>
    <source>
        <strain evidence="1 2">MCA 2952</strain>
    </source>
</reference>
<protein>
    <submittedName>
        <fullName evidence="1">Uncharacterized protein</fullName>
    </submittedName>
</protein>
<dbReference type="Proteomes" id="UP000054988">
    <property type="component" value="Unassembled WGS sequence"/>
</dbReference>
<proteinExistence type="predicted"/>
<name>A0A0W0GF14_MONRR</name>